<evidence type="ECO:0000313" key="8">
    <source>
        <dbReference type="Proteomes" id="UP000024837"/>
    </source>
</evidence>
<dbReference type="InterPro" id="IPR002930">
    <property type="entry name" value="GCV_H"/>
</dbReference>
<dbReference type="GO" id="GO:0005739">
    <property type="term" value="C:mitochondrion"/>
    <property type="evidence" value="ECO:0007669"/>
    <property type="project" value="UniProtKB-SubCell"/>
</dbReference>
<evidence type="ECO:0000256" key="4">
    <source>
        <dbReference type="PIRSR" id="PIRSR617453-50"/>
    </source>
</evidence>
<keyword evidence="2 4" id="KW-0450">Lipoyl</keyword>
<sequence>MASVLRIASRVAPRRLPATCTCSAPLRRTVAASPLFTPPSVHRQFSRTAMQLETIKRYTDDHEWVVLDTDTGIATVGITNYAQNSLGEVVFIELPEEGREIEVGESLGAVESVKSASDIISPVSGIIAEVNSELAEKPSLVNKDPEGGAGWIAKIEVGPEGLEGAADSLMDEETYIAFTTSKD</sequence>
<keyword evidence="8" id="KW-1185">Reference proteome</keyword>
<evidence type="ECO:0000256" key="5">
    <source>
        <dbReference type="RuleBase" id="RU364055"/>
    </source>
</evidence>
<organism evidence="7 8">
    <name type="scientific">Drechslerella stenobrocha 248</name>
    <dbReference type="NCBI Taxonomy" id="1043628"/>
    <lineage>
        <taxon>Eukaryota</taxon>
        <taxon>Fungi</taxon>
        <taxon>Dikarya</taxon>
        <taxon>Ascomycota</taxon>
        <taxon>Pezizomycotina</taxon>
        <taxon>Orbiliomycetes</taxon>
        <taxon>Orbiliales</taxon>
        <taxon>Orbiliaceae</taxon>
        <taxon>Drechslerella</taxon>
    </lineage>
</organism>
<evidence type="ECO:0000256" key="1">
    <source>
        <dbReference type="ARBA" id="ARBA00009249"/>
    </source>
</evidence>
<comment type="subunit">
    <text evidence="5">The glycine cleavage system is composed of four proteins: P, T, L and H.</text>
</comment>
<dbReference type="PANTHER" id="PTHR11715:SF3">
    <property type="entry name" value="GLYCINE CLEAVAGE SYSTEM H PROTEIN-RELATED"/>
    <property type="match status" value="1"/>
</dbReference>
<evidence type="ECO:0000256" key="3">
    <source>
        <dbReference type="ARBA" id="ARBA00022946"/>
    </source>
</evidence>
<evidence type="ECO:0000313" key="7">
    <source>
        <dbReference type="EMBL" id="EWC48602.1"/>
    </source>
</evidence>
<dbReference type="NCBIfam" id="TIGR00527">
    <property type="entry name" value="gcvH"/>
    <property type="match status" value="1"/>
</dbReference>
<dbReference type="SUPFAM" id="SSF51230">
    <property type="entry name" value="Single hybrid motif"/>
    <property type="match status" value="1"/>
</dbReference>
<dbReference type="InterPro" id="IPR003016">
    <property type="entry name" value="2-oxoA_DH_lipoyl-BS"/>
</dbReference>
<dbReference type="InterPro" id="IPR011053">
    <property type="entry name" value="Single_hybrid_motif"/>
</dbReference>
<keyword evidence="5" id="KW-0496">Mitochondrion</keyword>
<dbReference type="HAMAP" id="MF_00272">
    <property type="entry name" value="GcvH"/>
    <property type="match status" value="1"/>
</dbReference>
<dbReference type="PROSITE" id="PS50968">
    <property type="entry name" value="BIOTINYL_LIPOYL"/>
    <property type="match status" value="1"/>
</dbReference>
<dbReference type="CDD" id="cd06848">
    <property type="entry name" value="GCS_H"/>
    <property type="match status" value="1"/>
</dbReference>
<dbReference type="NCBIfam" id="NF002270">
    <property type="entry name" value="PRK01202.1"/>
    <property type="match status" value="1"/>
</dbReference>
<dbReference type="GO" id="GO:0006730">
    <property type="term" value="P:one-carbon metabolic process"/>
    <property type="evidence" value="ECO:0007669"/>
    <property type="project" value="EnsemblFungi"/>
</dbReference>
<feature type="modified residue" description="N6-lipoyllysine" evidence="4">
    <location>
        <position position="114"/>
    </location>
</feature>
<evidence type="ECO:0000259" key="6">
    <source>
        <dbReference type="PROSITE" id="PS50968"/>
    </source>
</evidence>
<protein>
    <recommendedName>
        <fullName evidence="5">Glycine cleavage system H protein</fullName>
    </recommendedName>
</protein>
<dbReference type="Proteomes" id="UP000024837">
    <property type="component" value="Unassembled WGS sequence"/>
</dbReference>
<dbReference type="InterPro" id="IPR033753">
    <property type="entry name" value="GCV_H/Fam206"/>
</dbReference>
<keyword evidence="3 5" id="KW-0809">Transit peptide</keyword>
<gene>
    <name evidence="7" type="ORF">DRE_01824</name>
</gene>
<feature type="domain" description="Lipoyl-binding" evidence="6">
    <location>
        <begin position="73"/>
        <end position="156"/>
    </location>
</feature>
<comment type="subcellular location">
    <subcellularLocation>
        <location evidence="5">Mitochondrion</location>
    </subcellularLocation>
</comment>
<dbReference type="Pfam" id="PF01597">
    <property type="entry name" value="GCV_H"/>
    <property type="match status" value="1"/>
</dbReference>
<dbReference type="Gene3D" id="2.40.50.100">
    <property type="match status" value="1"/>
</dbReference>
<dbReference type="InterPro" id="IPR017453">
    <property type="entry name" value="GCV_H_sub"/>
</dbReference>
<name>W7I958_9PEZI</name>
<comment type="cofactor">
    <cofactor evidence="5">
        <name>(R)-lipoate</name>
        <dbReference type="ChEBI" id="CHEBI:83088"/>
    </cofactor>
    <text evidence="5">Binds 1 lipoyl cofactor covalently.</text>
</comment>
<evidence type="ECO:0000256" key="2">
    <source>
        <dbReference type="ARBA" id="ARBA00022823"/>
    </source>
</evidence>
<dbReference type="PROSITE" id="PS00189">
    <property type="entry name" value="LIPOYL"/>
    <property type="match status" value="1"/>
</dbReference>
<dbReference type="GO" id="GO:0019464">
    <property type="term" value="P:glycine decarboxylation via glycine cleavage system"/>
    <property type="evidence" value="ECO:0007669"/>
    <property type="project" value="UniProtKB-UniRule"/>
</dbReference>
<dbReference type="AlphaFoldDB" id="W7I958"/>
<reference evidence="7 8" key="1">
    <citation type="submission" date="2013-05" db="EMBL/GenBank/DDBJ databases">
        <title>Drechslerella stenobrocha genome reveals carnivorous origination and mechanical trapping mechanism of predatory fungi.</title>
        <authorList>
            <person name="Liu X."/>
            <person name="Zhang W."/>
            <person name="Liu K."/>
        </authorList>
    </citation>
    <scope>NUCLEOTIDE SEQUENCE [LARGE SCALE GENOMIC DNA]</scope>
    <source>
        <strain evidence="7 8">248</strain>
    </source>
</reference>
<proteinExistence type="inferred from homology"/>
<dbReference type="PANTHER" id="PTHR11715">
    <property type="entry name" value="GLYCINE CLEAVAGE SYSTEM H PROTEIN"/>
    <property type="match status" value="1"/>
</dbReference>
<dbReference type="HOGENOM" id="CLU_097408_1_2_1"/>
<accession>W7I958</accession>
<dbReference type="InterPro" id="IPR000089">
    <property type="entry name" value="Biotin_lipoyl"/>
</dbReference>
<comment type="function">
    <text evidence="5">The H protein shuttles the methylamine group of glycine from the P protein to the T protein.</text>
</comment>
<dbReference type="GO" id="GO:0009249">
    <property type="term" value="P:protein lipoylation"/>
    <property type="evidence" value="ECO:0007669"/>
    <property type="project" value="EnsemblFungi"/>
</dbReference>
<dbReference type="GO" id="GO:0005960">
    <property type="term" value="C:glycine cleavage complex"/>
    <property type="evidence" value="ECO:0007669"/>
    <property type="project" value="UniProtKB-UniRule"/>
</dbReference>
<comment type="similarity">
    <text evidence="1 5">Belongs to the GcvH family.</text>
</comment>
<dbReference type="OrthoDB" id="10264154at2759"/>
<dbReference type="GO" id="GO:0031405">
    <property type="term" value="F:lipoic acid binding"/>
    <property type="evidence" value="ECO:0007669"/>
    <property type="project" value="EnsemblFungi"/>
</dbReference>
<dbReference type="EMBL" id="KI966372">
    <property type="protein sequence ID" value="EWC48602.1"/>
    <property type="molecule type" value="Genomic_DNA"/>
</dbReference>